<evidence type="ECO:0000256" key="3">
    <source>
        <dbReference type="ARBA" id="ARBA00022970"/>
    </source>
</evidence>
<dbReference type="Pfam" id="PF13458">
    <property type="entry name" value="Peripla_BP_6"/>
    <property type="match status" value="1"/>
</dbReference>
<dbReference type="InterPro" id="IPR051010">
    <property type="entry name" value="BCAA_transport"/>
</dbReference>
<keyword evidence="2" id="KW-0732">Signal</keyword>
<reference evidence="6" key="1">
    <citation type="submission" date="2020-03" db="EMBL/GenBank/DDBJ databases">
        <title>Genome of Pelagibius litoralis DSM 21314T.</title>
        <authorList>
            <person name="Wang G."/>
        </authorList>
    </citation>
    <scope>NUCLEOTIDE SEQUENCE</scope>
    <source>
        <strain evidence="6">DSM 21314</strain>
    </source>
</reference>
<accession>A0A967F1N6</accession>
<dbReference type="InterPro" id="IPR006311">
    <property type="entry name" value="TAT_signal"/>
</dbReference>
<dbReference type="InterPro" id="IPR028082">
    <property type="entry name" value="Peripla_BP_I"/>
</dbReference>
<evidence type="ECO:0000256" key="1">
    <source>
        <dbReference type="ARBA" id="ARBA00010062"/>
    </source>
</evidence>
<evidence type="ECO:0000256" key="4">
    <source>
        <dbReference type="SAM" id="Phobius"/>
    </source>
</evidence>
<comment type="similarity">
    <text evidence="1">Belongs to the leucine-binding protein family.</text>
</comment>
<dbReference type="PANTHER" id="PTHR30483">
    <property type="entry name" value="LEUCINE-SPECIFIC-BINDING PROTEIN"/>
    <property type="match status" value="1"/>
</dbReference>
<dbReference type="Gene3D" id="3.40.50.2300">
    <property type="match status" value="2"/>
</dbReference>
<evidence type="ECO:0000256" key="2">
    <source>
        <dbReference type="ARBA" id="ARBA00022729"/>
    </source>
</evidence>
<name>A0A967F1N6_9PROT</name>
<dbReference type="PROSITE" id="PS51318">
    <property type="entry name" value="TAT"/>
    <property type="match status" value="1"/>
</dbReference>
<proteinExistence type="inferred from homology"/>
<keyword evidence="4" id="KW-0472">Membrane</keyword>
<comment type="caution">
    <text evidence="6">The sequence shown here is derived from an EMBL/GenBank/DDBJ whole genome shotgun (WGS) entry which is preliminary data.</text>
</comment>
<keyword evidence="4" id="KW-1133">Transmembrane helix</keyword>
<dbReference type="EMBL" id="JAAQPH010000023">
    <property type="protein sequence ID" value="NIA71516.1"/>
    <property type="molecule type" value="Genomic_DNA"/>
</dbReference>
<feature type="transmembrane region" description="Helical" evidence="4">
    <location>
        <begin position="21"/>
        <end position="39"/>
    </location>
</feature>
<evidence type="ECO:0000313" key="7">
    <source>
        <dbReference type="Proteomes" id="UP000761264"/>
    </source>
</evidence>
<keyword evidence="4" id="KW-0812">Transmembrane</keyword>
<dbReference type="InterPro" id="IPR028081">
    <property type="entry name" value="Leu-bd"/>
</dbReference>
<organism evidence="6 7">
    <name type="scientific">Pelagibius litoralis</name>
    <dbReference type="NCBI Taxonomy" id="374515"/>
    <lineage>
        <taxon>Bacteria</taxon>
        <taxon>Pseudomonadati</taxon>
        <taxon>Pseudomonadota</taxon>
        <taxon>Alphaproteobacteria</taxon>
        <taxon>Rhodospirillales</taxon>
        <taxon>Rhodovibrionaceae</taxon>
        <taxon>Pelagibius</taxon>
    </lineage>
</organism>
<dbReference type="Proteomes" id="UP000761264">
    <property type="component" value="Unassembled WGS sequence"/>
</dbReference>
<protein>
    <submittedName>
        <fullName evidence="6">ABC transporter substrate-binding protein</fullName>
    </submittedName>
</protein>
<sequence>MGDNVKSKLSSKLPRVSRRSVLKSAAVGATAIGAGPLMFNIAKAADEPIRIGFPVPLTGPYGSEAQEQARCAQIAVDQFNAAGGLNGRMAELLVRDDKLKPGEAATRTLELIEKDKVHFVCGSLSASVQLSVNAVTKARGIIYVSISQSDAINEAKDFSKYTFHEAMNPHMTAGAVGRYAFPKFGKRVAFLIADYAYGHEMVRGFKRAGEAHGIEVVAEVTHPLASKDFSPFLPQIQAARPDVLCLCNFGYDQMNSLKQATGFGLKQQMQMLAPALLYNQRRAGGAAAYEGVIGGTNYHWTLENSVASAKAFNDVYRKENKGAPPSDYGAYGYAGVGALLDGVMKAGTTDSDPVIAALEALKYDKYKGTQYYRKCDHQSVQSVFIIKSKSKKDMANEYDVFDIVHTDEASETVLRSCADLGHEA</sequence>
<dbReference type="RefSeq" id="WP_167229225.1">
    <property type="nucleotide sequence ID" value="NZ_JAAQPH010000023.1"/>
</dbReference>
<evidence type="ECO:0000259" key="5">
    <source>
        <dbReference type="Pfam" id="PF13458"/>
    </source>
</evidence>
<evidence type="ECO:0000313" key="6">
    <source>
        <dbReference type="EMBL" id="NIA71516.1"/>
    </source>
</evidence>
<keyword evidence="3" id="KW-0813">Transport</keyword>
<dbReference type="PANTHER" id="PTHR30483:SF6">
    <property type="entry name" value="PERIPLASMIC BINDING PROTEIN OF ABC TRANSPORTER FOR NATURAL AMINO ACIDS"/>
    <property type="match status" value="1"/>
</dbReference>
<feature type="domain" description="Leucine-binding protein" evidence="5">
    <location>
        <begin position="48"/>
        <end position="391"/>
    </location>
</feature>
<dbReference type="GO" id="GO:0006865">
    <property type="term" value="P:amino acid transport"/>
    <property type="evidence" value="ECO:0007669"/>
    <property type="project" value="UniProtKB-KW"/>
</dbReference>
<dbReference type="AlphaFoldDB" id="A0A967F1N6"/>
<gene>
    <name evidence="6" type="ORF">HBA54_23270</name>
</gene>
<dbReference type="SUPFAM" id="SSF53822">
    <property type="entry name" value="Periplasmic binding protein-like I"/>
    <property type="match status" value="1"/>
</dbReference>
<keyword evidence="3" id="KW-0029">Amino-acid transport</keyword>
<keyword evidence="7" id="KW-1185">Reference proteome</keyword>